<keyword evidence="2" id="KW-1185">Reference proteome</keyword>
<accession>A0ABQ4G045</accession>
<gene>
    <name evidence="1" type="ORF">Mco01_34250</name>
</gene>
<protein>
    <recommendedName>
        <fullName evidence="3">Aminoglycoside phosphotransferase domain-containing protein</fullName>
    </recommendedName>
</protein>
<dbReference type="InterPro" id="IPR011009">
    <property type="entry name" value="Kinase-like_dom_sf"/>
</dbReference>
<evidence type="ECO:0000313" key="2">
    <source>
        <dbReference type="Proteomes" id="UP000603904"/>
    </source>
</evidence>
<sequence>MRYLDDVLRLLYPSPGGRSPRTVLPHRLAPRRLVPRTRWHAALGRPVLVSDGPDTIETYLSGVLGRPVTTVVRVRAPLRDNRKPVLEAYGDATLLGFVKVGDTERARALVRHEAAVLEMLAGLPLKVVTPPVVRHHGVWRGLDVLLLSPLPVTSRRVPADLFDAAVREIAAIGLHAAIDPAAEATAHPRGWHWHGDLSPWNIAPAPDGRLLVWDWERFGCGVPLGFDALHHFFHRALRRMRPPQAARACLAQSGRVLEPFALSTAEARRTAVHYLVTLADRHYRDGHEPLGPPSEWLSPLVDHLESLI</sequence>
<reference evidence="1 2" key="1">
    <citation type="submission" date="2021-01" db="EMBL/GenBank/DDBJ databases">
        <title>Whole genome shotgun sequence of Microbispora corallina NBRC 16416.</title>
        <authorList>
            <person name="Komaki H."/>
            <person name="Tamura T."/>
        </authorList>
    </citation>
    <scope>NUCLEOTIDE SEQUENCE [LARGE SCALE GENOMIC DNA]</scope>
    <source>
        <strain evidence="1 2">NBRC 16416</strain>
    </source>
</reference>
<dbReference type="Proteomes" id="UP000603904">
    <property type="component" value="Unassembled WGS sequence"/>
</dbReference>
<proteinExistence type="predicted"/>
<organism evidence="1 2">
    <name type="scientific">Microbispora corallina</name>
    <dbReference type="NCBI Taxonomy" id="83302"/>
    <lineage>
        <taxon>Bacteria</taxon>
        <taxon>Bacillati</taxon>
        <taxon>Actinomycetota</taxon>
        <taxon>Actinomycetes</taxon>
        <taxon>Streptosporangiales</taxon>
        <taxon>Streptosporangiaceae</taxon>
        <taxon>Microbispora</taxon>
    </lineage>
</organism>
<name>A0ABQ4G045_9ACTN</name>
<evidence type="ECO:0000313" key="1">
    <source>
        <dbReference type="EMBL" id="GIH40425.1"/>
    </source>
</evidence>
<comment type="caution">
    <text evidence="1">The sequence shown here is derived from an EMBL/GenBank/DDBJ whole genome shotgun (WGS) entry which is preliminary data.</text>
</comment>
<dbReference type="EMBL" id="BOOC01000014">
    <property type="protein sequence ID" value="GIH40425.1"/>
    <property type="molecule type" value="Genomic_DNA"/>
</dbReference>
<evidence type="ECO:0008006" key="3">
    <source>
        <dbReference type="Google" id="ProtNLM"/>
    </source>
</evidence>
<dbReference type="SUPFAM" id="SSF56112">
    <property type="entry name" value="Protein kinase-like (PK-like)"/>
    <property type="match status" value="1"/>
</dbReference>